<keyword evidence="5 8" id="KW-0547">Nucleotide-binding</keyword>
<dbReference type="GO" id="GO:0004349">
    <property type="term" value="F:glutamate 5-kinase activity"/>
    <property type="evidence" value="ECO:0007669"/>
    <property type="project" value="UniProtKB-UniRule"/>
</dbReference>
<dbReference type="PROSITE" id="PS00902">
    <property type="entry name" value="GLUTAMATE_5_KINASE"/>
    <property type="match status" value="1"/>
</dbReference>
<gene>
    <name evidence="8 10" type="primary">proB</name>
    <name evidence="10" type="ORF">IAA61_09660</name>
</gene>
<name>A0A9D1SFS4_9FIRM</name>
<feature type="binding site" evidence="8">
    <location>
        <position position="53"/>
    </location>
    <ligand>
        <name>substrate</name>
    </ligand>
</feature>
<evidence type="ECO:0000313" key="11">
    <source>
        <dbReference type="Proteomes" id="UP000824109"/>
    </source>
</evidence>
<dbReference type="HAMAP" id="MF_00456">
    <property type="entry name" value="ProB"/>
    <property type="match status" value="1"/>
</dbReference>
<dbReference type="GO" id="GO:0055129">
    <property type="term" value="P:L-proline biosynthetic process"/>
    <property type="evidence" value="ECO:0007669"/>
    <property type="project" value="UniProtKB-UniRule"/>
</dbReference>
<comment type="caution">
    <text evidence="10">The sequence shown here is derived from an EMBL/GenBank/DDBJ whole genome shotgun (WGS) entry which is preliminary data.</text>
</comment>
<protein>
    <recommendedName>
        <fullName evidence="8">Glutamate 5-kinase</fullName>
        <ecNumber evidence="8">2.7.2.11</ecNumber>
    </recommendedName>
    <alternativeName>
        <fullName evidence="8">Gamma-glutamyl kinase</fullName>
        <shortName evidence="8">GK</shortName>
    </alternativeName>
</protein>
<dbReference type="EC" id="2.7.2.11" evidence="8"/>
<dbReference type="PRINTS" id="PR00474">
    <property type="entry name" value="GLU5KINASE"/>
</dbReference>
<evidence type="ECO:0000256" key="6">
    <source>
        <dbReference type="ARBA" id="ARBA00022777"/>
    </source>
</evidence>
<dbReference type="PANTHER" id="PTHR43654">
    <property type="entry name" value="GLUTAMATE 5-KINASE"/>
    <property type="match status" value="1"/>
</dbReference>
<dbReference type="CDD" id="cd04242">
    <property type="entry name" value="AAK_G5K_ProB"/>
    <property type="match status" value="1"/>
</dbReference>
<dbReference type="InterPro" id="IPR019797">
    <property type="entry name" value="Glutamate_5-kinase_CS"/>
</dbReference>
<keyword evidence="1 8" id="KW-0963">Cytoplasm</keyword>
<comment type="function">
    <text evidence="8">Catalyzes the transfer of a phosphate group to glutamate to form L-glutamate 5-phosphate.</text>
</comment>
<keyword evidence="4 8" id="KW-0808">Transferase</keyword>
<comment type="catalytic activity">
    <reaction evidence="8">
        <text>L-glutamate + ATP = L-glutamyl 5-phosphate + ADP</text>
        <dbReference type="Rhea" id="RHEA:14877"/>
        <dbReference type="ChEBI" id="CHEBI:29985"/>
        <dbReference type="ChEBI" id="CHEBI:30616"/>
        <dbReference type="ChEBI" id="CHEBI:58274"/>
        <dbReference type="ChEBI" id="CHEBI:456216"/>
        <dbReference type="EC" id="2.7.2.11"/>
    </reaction>
</comment>
<sequence length="262" mass="28574">MEKNKNNRIVVKVGTSTLINSVTGKINLRHMHAIARVLSDMRNRGYEVILVSSGAIGVAMSKLGMIERPADTKVKQSLAAIGQCELMALYDNMFSDYHNTVAQILLTRSDVDSEDRREHMKNTFNTLLEMGIIPIVNENDTVAVEEIEFGDNDKLSAIVATLIDADILILFTDIDGLYDADPRSNPDAKLISRVEDIKSVEESAGGAGTNYGTGGMVTKIEAAKIANDAGISMLILNGENIDSLYDVMEGKKIGTLFKAYQV</sequence>
<comment type="pathway">
    <text evidence="8">Amino-acid biosynthesis; L-proline biosynthesis; L-glutamate 5-semialdehyde from L-glutamate: step 1/2.</text>
</comment>
<dbReference type="GO" id="GO:0005829">
    <property type="term" value="C:cytosol"/>
    <property type="evidence" value="ECO:0007669"/>
    <property type="project" value="TreeGrafter"/>
</dbReference>
<evidence type="ECO:0000256" key="2">
    <source>
        <dbReference type="ARBA" id="ARBA00022605"/>
    </source>
</evidence>
<dbReference type="NCBIfam" id="TIGR01027">
    <property type="entry name" value="proB"/>
    <property type="match status" value="1"/>
</dbReference>
<dbReference type="Pfam" id="PF00696">
    <property type="entry name" value="AA_kinase"/>
    <property type="match status" value="1"/>
</dbReference>
<dbReference type="InterPro" id="IPR005715">
    <property type="entry name" value="Glu_5kinase/COase_Synthase"/>
</dbReference>
<dbReference type="Proteomes" id="UP000824109">
    <property type="component" value="Unassembled WGS sequence"/>
</dbReference>
<evidence type="ECO:0000256" key="8">
    <source>
        <dbReference type="HAMAP-Rule" id="MF_00456"/>
    </source>
</evidence>
<dbReference type="InterPro" id="IPR001057">
    <property type="entry name" value="Glu/AcGlu_kinase"/>
</dbReference>
<evidence type="ECO:0000256" key="3">
    <source>
        <dbReference type="ARBA" id="ARBA00022650"/>
    </source>
</evidence>
<dbReference type="InterPro" id="IPR011529">
    <property type="entry name" value="Glu_5kinase"/>
</dbReference>
<organism evidence="10 11">
    <name type="scientific">Candidatus Ornithomonoglobus merdipullorum</name>
    <dbReference type="NCBI Taxonomy" id="2840895"/>
    <lineage>
        <taxon>Bacteria</taxon>
        <taxon>Bacillati</taxon>
        <taxon>Bacillota</taxon>
        <taxon>Clostridia</taxon>
        <taxon>Candidatus Ornithomonoglobus</taxon>
    </lineage>
</organism>
<evidence type="ECO:0000256" key="1">
    <source>
        <dbReference type="ARBA" id="ARBA00022490"/>
    </source>
</evidence>
<proteinExistence type="inferred from homology"/>
<feature type="binding site" evidence="8">
    <location>
        <position position="152"/>
    </location>
    <ligand>
        <name>substrate</name>
    </ligand>
</feature>
<dbReference type="GO" id="GO:0005524">
    <property type="term" value="F:ATP binding"/>
    <property type="evidence" value="ECO:0007669"/>
    <property type="project" value="UniProtKB-KW"/>
</dbReference>
<dbReference type="SUPFAM" id="SSF53633">
    <property type="entry name" value="Carbamate kinase-like"/>
    <property type="match status" value="1"/>
</dbReference>
<dbReference type="InterPro" id="IPR001048">
    <property type="entry name" value="Asp/Glu/Uridylate_kinase"/>
</dbReference>
<keyword evidence="3 8" id="KW-0641">Proline biosynthesis</keyword>
<comment type="similarity">
    <text evidence="8">Belongs to the glutamate 5-kinase family.</text>
</comment>
<dbReference type="AlphaFoldDB" id="A0A9D1SFS4"/>
<dbReference type="Gene3D" id="3.40.1160.10">
    <property type="entry name" value="Acetylglutamate kinase-like"/>
    <property type="match status" value="1"/>
</dbReference>
<keyword evidence="2 8" id="KW-0028">Amino-acid biosynthesis</keyword>
<feature type="binding site" evidence="8">
    <location>
        <begin position="213"/>
        <end position="219"/>
    </location>
    <ligand>
        <name>ATP</name>
        <dbReference type="ChEBI" id="CHEBI:30616"/>
    </ligand>
</feature>
<evidence type="ECO:0000259" key="9">
    <source>
        <dbReference type="Pfam" id="PF00696"/>
    </source>
</evidence>
<feature type="binding site" evidence="8">
    <location>
        <begin position="172"/>
        <end position="173"/>
    </location>
    <ligand>
        <name>ATP</name>
        <dbReference type="ChEBI" id="CHEBI:30616"/>
    </ligand>
</feature>
<evidence type="ECO:0000256" key="5">
    <source>
        <dbReference type="ARBA" id="ARBA00022741"/>
    </source>
</evidence>
<dbReference type="PIRSF" id="PIRSF000729">
    <property type="entry name" value="GK"/>
    <property type="match status" value="1"/>
</dbReference>
<evidence type="ECO:0000313" key="10">
    <source>
        <dbReference type="EMBL" id="HIU58057.1"/>
    </source>
</evidence>
<evidence type="ECO:0000256" key="7">
    <source>
        <dbReference type="ARBA" id="ARBA00022840"/>
    </source>
</evidence>
<keyword evidence="6 8" id="KW-0418">Kinase</keyword>
<reference evidence="10" key="1">
    <citation type="submission" date="2020-10" db="EMBL/GenBank/DDBJ databases">
        <authorList>
            <person name="Gilroy R."/>
        </authorList>
    </citation>
    <scope>NUCLEOTIDE SEQUENCE</scope>
    <source>
        <strain evidence="10">USAMLcec3-3695</strain>
    </source>
</reference>
<comment type="subcellular location">
    <subcellularLocation>
        <location evidence="8">Cytoplasm</location>
    </subcellularLocation>
</comment>
<feature type="domain" description="Aspartate/glutamate/uridylate kinase" evidence="9">
    <location>
        <begin position="7"/>
        <end position="237"/>
    </location>
</feature>
<reference evidence="10" key="2">
    <citation type="journal article" date="2021" name="PeerJ">
        <title>Extensive microbial diversity within the chicken gut microbiome revealed by metagenomics and culture.</title>
        <authorList>
            <person name="Gilroy R."/>
            <person name="Ravi A."/>
            <person name="Getino M."/>
            <person name="Pursley I."/>
            <person name="Horton D.L."/>
            <person name="Alikhan N.F."/>
            <person name="Baker D."/>
            <person name="Gharbi K."/>
            <person name="Hall N."/>
            <person name="Watson M."/>
            <person name="Adriaenssens E.M."/>
            <person name="Foster-Nyarko E."/>
            <person name="Jarju S."/>
            <person name="Secka A."/>
            <person name="Antonio M."/>
            <person name="Oren A."/>
            <person name="Chaudhuri R.R."/>
            <person name="La Ragione R."/>
            <person name="Hildebrand F."/>
            <person name="Pallen M.J."/>
        </authorList>
    </citation>
    <scope>NUCLEOTIDE SEQUENCE</scope>
    <source>
        <strain evidence="10">USAMLcec3-3695</strain>
    </source>
</reference>
<evidence type="ECO:0000256" key="4">
    <source>
        <dbReference type="ARBA" id="ARBA00022679"/>
    </source>
</evidence>
<keyword evidence="7 8" id="KW-0067">ATP-binding</keyword>
<accession>A0A9D1SFS4</accession>
<dbReference type="FunFam" id="3.40.1160.10:FF:000018">
    <property type="entry name" value="Glutamate 5-kinase"/>
    <property type="match status" value="1"/>
</dbReference>
<feature type="binding site" evidence="8">
    <location>
        <position position="12"/>
    </location>
    <ligand>
        <name>ATP</name>
        <dbReference type="ChEBI" id="CHEBI:30616"/>
    </ligand>
</feature>
<dbReference type="EMBL" id="DVNB01000099">
    <property type="protein sequence ID" value="HIU58057.1"/>
    <property type="molecule type" value="Genomic_DNA"/>
</dbReference>
<feature type="binding site" evidence="8">
    <location>
        <position position="140"/>
    </location>
    <ligand>
        <name>substrate</name>
    </ligand>
</feature>
<dbReference type="InterPro" id="IPR041739">
    <property type="entry name" value="G5K_ProB"/>
</dbReference>
<dbReference type="InterPro" id="IPR036393">
    <property type="entry name" value="AceGlu_kinase-like_sf"/>
</dbReference>
<dbReference type="PANTHER" id="PTHR43654:SF1">
    <property type="entry name" value="ISOPENTENYL PHOSPHATE KINASE"/>
    <property type="match status" value="1"/>
</dbReference>